<accession>A0A538T4B2</accession>
<dbReference type="GO" id="GO:0032259">
    <property type="term" value="P:methylation"/>
    <property type="evidence" value="ECO:0007669"/>
    <property type="project" value="UniProtKB-KW"/>
</dbReference>
<feature type="domain" description="Methyltransferase" evidence="4">
    <location>
        <begin position="59"/>
        <end position="159"/>
    </location>
</feature>
<dbReference type="PANTHER" id="PTHR43464">
    <property type="entry name" value="METHYLTRANSFERASE"/>
    <property type="match status" value="1"/>
</dbReference>
<name>A0A538T4B2_UNCEI</name>
<evidence type="ECO:0000256" key="3">
    <source>
        <dbReference type="ARBA" id="ARBA00022691"/>
    </source>
</evidence>
<evidence type="ECO:0000313" key="5">
    <source>
        <dbReference type="EMBL" id="TMQ58482.1"/>
    </source>
</evidence>
<comment type="caution">
    <text evidence="5">The sequence shown here is derived from an EMBL/GenBank/DDBJ whole genome shotgun (WGS) entry which is preliminary data.</text>
</comment>
<dbReference type="InterPro" id="IPR029063">
    <property type="entry name" value="SAM-dependent_MTases_sf"/>
</dbReference>
<gene>
    <name evidence="5" type="ORF">E6K72_02540</name>
</gene>
<evidence type="ECO:0000259" key="4">
    <source>
        <dbReference type="Pfam" id="PF13847"/>
    </source>
</evidence>
<dbReference type="SUPFAM" id="SSF53335">
    <property type="entry name" value="S-adenosyl-L-methionine-dependent methyltransferases"/>
    <property type="match status" value="1"/>
</dbReference>
<reference evidence="5 6" key="1">
    <citation type="journal article" date="2019" name="Nat. Microbiol.">
        <title>Mediterranean grassland soil C-N compound turnover is dependent on rainfall and depth, and is mediated by genomically divergent microorganisms.</title>
        <authorList>
            <person name="Diamond S."/>
            <person name="Andeer P.F."/>
            <person name="Li Z."/>
            <person name="Crits-Christoph A."/>
            <person name="Burstein D."/>
            <person name="Anantharaman K."/>
            <person name="Lane K.R."/>
            <person name="Thomas B.C."/>
            <person name="Pan C."/>
            <person name="Northen T.R."/>
            <person name="Banfield J.F."/>
        </authorList>
    </citation>
    <scope>NUCLEOTIDE SEQUENCE [LARGE SCALE GENOMIC DNA]</scope>
    <source>
        <strain evidence="5">WS_2</strain>
    </source>
</reference>
<organism evidence="5 6">
    <name type="scientific">Eiseniibacteriota bacterium</name>
    <dbReference type="NCBI Taxonomy" id="2212470"/>
    <lineage>
        <taxon>Bacteria</taxon>
        <taxon>Candidatus Eiseniibacteriota</taxon>
    </lineage>
</organism>
<dbReference type="AlphaFoldDB" id="A0A538T4B2"/>
<keyword evidence="2 5" id="KW-0808">Transferase</keyword>
<dbReference type="GO" id="GO:0008168">
    <property type="term" value="F:methyltransferase activity"/>
    <property type="evidence" value="ECO:0007669"/>
    <property type="project" value="UniProtKB-KW"/>
</dbReference>
<dbReference type="InterPro" id="IPR025714">
    <property type="entry name" value="Methyltranfer_dom"/>
</dbReference>
<keyword evidence="3" id="KW-0949">S-adenosyl-L-methionine</keyword>
<dbReference type="CDD" id="cd02440">
    <property type="entry name" value="AdoMet_MTases"/>
    <property type="match status" value="1"/>
</dbReference>
<dbReference type="PANTHER" id="PTHR43464:SF19">
    <property type="entry name" value="UBIQUINONE BIOSYNTHESIS O-METHYLTRANSFERASE, MITOCHONDRIAL"/>
    <property type="match status" value="1"/>
</dbReference>
<protein>
    <submittedName>
        <fullName evidence="5">Class I SAM-dependent methyltransferase</fullName>
    </submittedName>
</protein>
<evidence type="ECO:0000313" key="6">
    <source>
        <dbReference type="Proteomes" id="UP000317716"/>
    </source>
</evidence>
<proteinExistence type="predicted"/>
<dbReference type="EMBL" id="VBOS01000077">
    <property type="protein sequence ID" value="TMQ58482.1"/>
    <property type="molecule type" value="Genomic_DNA"/>
</dbReference>
<keyword evidence="1 5" id="KW-0489">Methyltransferase</keyword>
<dbReference type="Proteomes" id="UP000317716">
    <property type="component" value="Unassembled WGS sequence"/>
</dbReference>
<dbReference type="Gene3D" id="3.40.50.150">
    <property type="entry name" value="Vaccinia Virus protein VP39"/>
    <property type="match status" value="1"/>
</dbReference>
<evidence type="ECO:0000256" key="1">
    <source>
        <dbReference type="ARBA" id="ARBA00022603"/>
    </source>
</evidence>
<sequence length="248" mass="28346">MDRMSWHSPDAQEYVPTVREQERYWDERWDLRPEPNTWQLRRADKIIELLGTVSLHQPRILDLGCATGWFTERLARLGEATGIDLSAEAIARARTRYRGVRFEAGNIFEMALPAAHYDVVVAQEVVAHVPDQAGFVNIIAGTLKPGGYLVISAANKVVMDRVDFGPDPREHIKRWLTLGDLKRLVRPRFTVLRGTSVIPLGDRGFLRIVNSHRLSGLFRWLISPERLDAWRERAGWGYSVIVLAQKRA</sequence>
<evidence type="ECO:0000256" key="2">
    <source>
        <dbReference type="ARBA" id="ARBA00022679"/>
    </source>
</evidence>
<dbReference type="Pfam" id="PF13847">
    <property type="entry name" value="Methyltransf_31"/>
    <property type="match status" value="1"/>
</dbReference>